<feature type="transmembrane region" description="Helical" evidence="1">
    <location>
        <begin position="84"/>
        <end position="100"/>
    </location>
</feature>
<proteinExistence type="predicted"/>
<organism evidence="2 3">
    <name type="scientific">Candidatus Roizmanbacteria bacterium RIFCSPLOWO2_01_FULL_44_13</name>
    <dbReference type="NCBI Taxonomy" id="1802069"/>
    <lineage>
        <taxon>Bacteria</taxon>
        <taxon>Candidatus Roizmaniibacteriota</taxon>
    </lineage>
</organism>
<evidence type="ECO:0000313" key="2">
    <source>
        <dbReference type="EMBL" id="OGK53117.1"/>
    </source>
</evidence>
<evidence type="ECO:0008006" key="4">
    <source>
        <dbReference type="Google" id="ProtNLM"/>
    </source>
</evidence>
<feature type="transmembrane region" description="Helical" evidence="1">
    <location>
        <begin position="31"/>
        <end position="48"/>
    </location>
</feature>
<evidence type="ECO:0000256" key="1">
    <source>
        <dbReference type="SAM" id="Phobius"/>
    </source>
</evidence>
<comment type="caution">
    <text evidence="2">The sequence shown here is derived from an EMBL/GenBank/DDBJ whole genome shotgun (WGS) entry which is preliminary data.</text>
</comment>
<dbReference type="EMBL" id="MGAT01000006">
    <property type="protein sequence ID" value="OGK53117.1"/>
    <property type="molecule type" value="Genomic_DNA"/>
</dbReference>
<gene>
    <name evidence="2" type="ORF">A2970_00675</name>
</gene>
<keyword evidence="1" id="KW-1133">Transmembrane helix</keyword>
<sequence length="101" mass="11685">MVFAIWLSGFNTAIAFYLSSKIKQKIIGNKFLLASLFYLLAYLYFLKTGQMNKEVFVGLTVGTEVFFVAYFIDRKWRLIPFQKIIFPLFFLILATLLAAAH</sequence>
<accession>A0A1F7JBV7</accession>
<name>A0A1F7JBV7_9BACT</name>
<protein>
    <recommendedName>
        <fullName evidence="4">EamA domain-containing protein</fullName>
    </recommendedName>
</protein>
<dbReference type="Proteomes" id="UP000178857">
    <property type="component" value="Unassembled WGS sequence"/>
</dbReference>
<keyword evidence="1" id="KW-0812">Transmembrane</keyword>
<evidence type="ECO:0000313" key="3">
    <source>
        <dbReference type="Proteomes" id="UP000178857"/>
    </source>
</evidence>
<reference evidence="2 3" key="1">
    <citation type="journal article" date="2016" name="Nat. Commun.">
        <title>Thousands of microbial genomes shed light on interconnected biogeochemical processes in an aquifer system.</title>
        <authorList>
            <person name="Anantharaman K."/>
            <person name="Brown C.T."/>
            <person name="Hug L.A."/>
            <person name="Sharon I."/>
            <person name="Castelle C.J."/>
            <person name="Probst A.J."/>
            <person name="Thomas B.C."/>
            <person name="Singh A."/>
            <person name="Wilkins M.J."/>
            <person name="Karaoz U."/>
            <person name="Brodie E.L."/>
            <person name="Williams K.H."/>
            <person name="Hubbard S.S."/>
            <person name="Banfield J.F."/>
        </authorList>
    </citation>
    <scope>NUCLEOTIDE SEQUENCE [LARGE SCALE GENOMIC DNA]</scope>
</reference>
<keyword evidence="1" id="KW-0472">Membrane</keyword>
<dbReference type="AlphaFoldDB" id="A0A1F7JBV7"/>
<feature type="transmembrane region" description="Helical" evidence="1">
    <location>
        <begin position="55"/>
        <end position="72"/>
    </location>
</feature>